<organism evidence="5 6">
    <name type="scientific">Vitis vinifera</name>
    <name type="common">Grape</name>
    <dbReference type="NCBI Taxonomy" id="29760"/>
    <lineage>
        <taxon>Eukaryota</taxon>
        <taxon>Viridiplantae</taxon>
        <taxon>Streptophyta</taxon>
        <taxon>Embryophyta</taxon>
        <taxon>Tracheophyta</taxon>
        <taxon>Spermatophyta</taxon>
        <taxon>Magnoliopsida</taxon>
        <taxon>eudicotyledons</taxon>
        <taxon>Gunneridae</taxon>
        <taxon>Pentapetalae</taxon>
        <taxon>rosids</taxon>
        <taxon>Vitales</taxon>
        <taxon>Vitaceae</taxon>
        <taxon>Viteae</taxon>
        <taxon>Vitis</taxon>
    </lineage>
</organism>
<evidence type="ECO:0000313" key="6">
    <source>
        <dbReference type="Proteomes" id="UP001227230"/>
    </source>
</evidence>
<gene>
    <name evidence="5" type="ORF">VitviT2T_005171</name>
</gene>
<accession>A0ABY9BS08</accession>
<keyword evidence="3" id="KW-0256">Endoplasmic reticulum</keyword>
<dbReference type="PANTHER" id="PTHR45919">
    <property type="entry name" value="GDP-MAN:MAN(3)GLCNAC(2)-PP-DOL ALPHA-1,2-MANNOSYLTRANSFERASE"/>
    <property type="match status" value="1"/>
</dbReference>
<dbReference type="EMBL" id="CP126651">
    <property type="protein sequence ID" value="WJZ85650.1"/>
    <property type="molecule type" value="Genomic_DNA"/>
</dbReference>
<evidence type="ECO:0000259" key="4">
    <source>
        <dbReference type="Pfam" id="PF15924"/>
    </source>
</evidence>
<evidence type="ECO:0000313" key="5">
    <source>
        <dbReference type="EMBL" id="WJZ85650.1"/>
    </source>
</evidence>
<protein>
    <recommendedName>
        <fullName evidence="4">ALG11 mannosyltransferase N-terminal domain-containing protein</fullName>
    </recommendedName>
</protein>
<evidence type="ECO:0000256" key="3">
    <source>
        <dbReference type="ARBA" id="ARBA00022824"/>
    </source>
</evidence>
<dbReference type="Pfam" id="PF15924">
    <property type="entry name" value="ALG11_N"/>
    <property type="match status" value="1"/>
</dbReference>
<sequence length="82" mass="9226">MVPNFGCKSLNFKFFHPYTIDGGDDERVLWHAIKAIQKESSDLDYIIYTNDHDASSNSLMAHVVQRFGGVFGEEDATKEPSS</sequence>
<dbReference type="PANTHER" id="PTHR45919:SF1">
    <property type="entry name" value="GDP-MAN:MAN(3)GLCNAC(2)-PP-DOL ALPHA-1,2-MANNOSYLTRANSFERASE"/>
    <property type="match status" value="1"/>
</dbReference>
<keyword evidence="2" id="KW-0808">Transferase</keyword>
<dbReference type="Proteomes" id="UP001227230">
    <property type="component" value="Chromosome 4"/>
</dbReference>
<keyword evidence="6" id="KW-1185">Reference proteome</keyword>
<dbReference type="InterPro" id="IPR031814">
    <property type="entry name" value="ALG11_N"/>
</dbReference>
<evidence type="ECO:0000256" key="1">
    <source>
        <dbReference type="ARBA" id="ARBA00004586"/>
    </source>
</evidence>
<proteinExistence type="predicted"/>
<comment type="subcellular location">
    <subcellularLocation>
        <location evidence="1">Endoplasmic reticulum membrane</location>
    </subcellularLocation>
</comment>
<feature type="domain" description="ALG11 mannosyltransferase N-terminal" evidence="4">
    <location>
        <begin position="12"/>
        <end position="68"/>
    </location>
</feature>
<name>A0ABY9BS08_VITVI</name>
<reference evidence="5 6" key="1">
    <citation type="journal article" date="2023" name="Hortic Res">
        <title>The complete reference genome for grapevine (Vitis vinifera L.) genetics and breeding.</title>
        <authorList>
            <person name="Shi X."/>
            <person name="Cao S."/>
            <person name="Wang X."/>
            <person name="Huang S."/>
            <person name="Wang Y."/>
            <person name="Liu Z."/>
            <person name="Liu W."/>
            <person name="Leng X."/>
            <person name="Peng Y."/>
            <person name="Wang N."/>
            <person name="Wang Y."/>
            <person name="Ma Z."/>
            <person name="Xu X."/>
            <person name="Zhang F."/>
            <person name="Xue H."/>
            <person name="Zhong H."/>
            <person name="Wang Y."/>
            <person name="Zhang K."/>
            <person name="Velt A."/>
            <person name="Avia K."/>
            <person name="Holtgrawe D."/>
            <person name="Grimplet J."/>
            <person name="Matus J.T."/>
            <person name="Ware D."/>
            <person name="Wu X."/>
            <person name="Wang H."/>
            <person name="Liu C."/>
            <person name="Fang Y."/>
            <person name="Rustenholz C."/>
            <person name="Cheng Z."/>
            <person name="Xiao H."/>
            <person name="Zhou Y."/>
        </authorList>
    </citation>
    <scope>NUCLEOTIDE SEQUENCE [LARGE SCALE GENOMIC DNA]</scope>
    <source>
        <strain evidence="6">cv. Pinot noir / PN40024</strain>
        <tissue evidence="5">Leaf</tissue>
    </source>
</reference>
<dbReference type="InterPro" id="IPR038013">
    <property type="entry name" value="ALG11"/>
</dbReference>
<evidence type="ECO:0000256" key="2">
    <source>
        <dbReference type="ARBA" id="ARBA00022679"/>
    </source>
</evidence>